<dbReference type="EMBL" id="CADEAL010003813">
    <property type="protein sequence ID" value="CAB1445911.1"/>
    <property type="molecule type" value="Genomic_DNA"/>
</dbReference>
<dbReference type="PANTHER" id="PTHR24023:SF958">
    <property type="entry name" value="COLLAGEN ALPHA-1(I) CHAIN"/>
    <property type="match status" value="1"/>
</dbReference>
<feature type="compositionally biased region" description="Polar residues" evidence="1">
    <location>
        <begin position="549"/>
        <end position="558"/>
    </location>
</feature>
<feature type="compositionally biased region" description="Gly residues" evidence="1">
    <location>
        <begin position="211"/>
        <end position="220"/>
    </location>
</feature>
<protein>
    <submittedName>
        <fullName evidence="2">Uncharacterized protein</fullName>
    </submittedName>
</protein>
<feature type="compositionally biased region" description="Basic and acidic residues" evidence="1">
    <location>
        <begin position="221"/>
        <end position="236"/>
    </location>
</feature>
<evidence type="ECO:0000256" key="1">
    <source>
        <dbReference type="SAM" id="MobiDB-lite"/>
    </source>
</evidence>
<organism evidence="2 3">
    <name type="scientific">Pleuronectes platessa</name>
    <name type="common">European plaice</name>
    <dbReference type="NCBI Taxonomy" id="8262"/>
    <lineage>
        <taxon>Eukaryota</taxon>
        <taxon>Metazoa</taxon>
        <taxon>Chordata</taxon>
        <taxon>Craniata</taxon>
        <taxon>Vertebrata</taxon>
        <taxon>Euteleostomi</taxon>
        <taxon>Actinopterygii</taxon>
        <taxon>Neopterygii</taxon>
        <taxon>Teleostei</taxon>
        <taxon>Neoteleostei</taxon>
        <taxon>Acanthomorphata</taxon>
        <taxon>Carangaria</taxon>
        <taxon>Pleuronectiformes</taxon>
        <taxon>Pleuronectoidei</taxon>
        <taxon>Pleuronectidae</taxon>
        <taxon>Pleuronectes</taxon>
    </lineage>
</organism>
<feature type="region of interest" description="Disordered" evidence="1">
    <location>
        <begin position="548"/>
        <end position="567"/>
    </location>
</feature>
<feature type="compositionally biased region" description="Polar residues" evidence="1">
    <location>
        <begin position="173"/>
        <end position="182"/>
    </location>
</feature>
<feature type="region of interest" description="Disordered" evidence="1">
    <location>
        <begin position="576"/>
        <end position="601"/>
    </location>
</feature>
<feature type="compositionally biased region" description="Low complexity" evidence="1">
    <location>
        <begin position="91"/>
        <end position="102"/>
    </location>
</feature>
<dbReference type="GO" id="GO:0031012">
    <property type="term" value="C:extracellular matrix"/>
    <property type="evidence" value="ECO:0007669"/>
    <property type="project" value="TreeGrafter"/>
</dbReference>
<dbReference type="Pfam" id="PF01391">
    <property type="entry name" value="Collagen"/>
    <property type="match status" value="2"/>
</dbReference>
<dbReference type="GO" id="GO:0030020">
    <property type="term" value="F:extracellular matrix structural constituent conferring tensile strength"/>
    <property type="evidence" value="ECO:0007669"/>
    <property type="project" value="TreeGrafter"/>
</dbReference>
<gene>
    <name evidence="2" type="ORF">PLEPLA_LOCUS33654</name>
</gene>
<feature type="region of interest" description="Disordered" evidence="1">
    <location>
        <begin position="169"/>
        <end position="440"/>
    </location>
</feature>
<feature type="compositionally biased region" description="Low complexity" evidence="1">
    <location>
        <begin position="389"/>
        <end position="399"/>
    </location>
</feature>
<name>A0A9N7VAS8_PLEPL</name>
<accession>A0A9N7VAS8</accession>
<dbReference type="GO" id="GO:0030198">
    <property type="term" value="P:extracellular matrix organization"/>
    <property type="evidence" value="ECO:0007669"/>
    <property type="project" value="TreeGrafter"/>
</dbReference>
<keyword evidence="3" id="KW-1185">Reference proteome</keyword>
<feature type="compositionally biased region" description="Low complexity" evidence="1">
    <location>
        <begin position="490"/>
        <end position="508"/>
    </location>
</feature>
<dbReference type="InterPro" id="IPR008160">
    <property type="entry name" value="Collagen"/>
</dbReference>
<dbReference type="GO" id="GO:0005615">
    <property type="term" value="C:extracellular space"/>
    <property type="evidence" value="ECO:0007669"/>
    <property type="project" value="TreeGrafter"/>
</dbReference>
<comment type="caution">
    <text evidence="2">The sequence shown here is derived from an EMBL/GenBank/DDBJ whole genome shotgun (WGS) entry which is preliminary data.</text>
</comment>
<proteinExistence type="predicted"/>
<feature type="compositionally biased region" description="Basic and acidic residues" evidence="1">
    <location>
        <begin position="128"/>
        <end position="141"/>
    </location>
</feature>
<dbReference type="PANTHER" id="PTHR24023">
    <property type="entry name" value="COLLAGEN ALPHA"/>
    <property type="match status" value="1"/>
</dbReference>
<evidence type="ECO:0000313" key="3">
    <source>
        <dbReference type="Proteomes" id="UP001153269"/>
    </source>
</evidence>
<feature type="region of interest" description="Disordered" evidence="1">
    <location>
        <begin position="1"/>
        <end position="27"/>
    </location>
</feature>
<feature type="region of interest" description="Disordered" evidence="1">
    <location>
        <begin position="486"/>
        <end position="524"/>
    </location>
</feature>
<dbReference type="InterPro" id="IPR050149">
    <property type="entry name" value="Collagen_superfamily"/>
</dbReference>
<sequence length="601" mass="61064">MAAPQPEFPPEPTHYDEDYDQYGPVPTRVTMITGDTFPYATTTESHYAKEDTETMQVPYEFPAGPDTDSSEESGADAALGEEGPTDCDCEPGQPGFAGFAGPKTQDGDSSPLVRDPEACRVKPGSQELRAERDIKEPKVFEEEAETPDPWAMLGLKETMDPLVSLEPWENLDFQETQASTESWGDVGMEGPRGGVGAAGETAPRGDAGPQGPRGGKGIKGSRGDGGKEGPHGREGQKGQIGAPGFPGDIGDRGYNGYPGQLGGFGPAGPKGGKGYDGLPGSDGDPGEDGVTGVRGLMGEPGPFGAKGSPGDRGVRGPRGRAGAVGAGGERGDAGVPGKPGPKGLQAQPGSKGETGPDGVKGSSGKKGIKGGKGLKGSVGDRGDKGQRGPKGPVGRDGVPGPVGPPGLPGTRGDRGSIGDLGVRGRVGTKGVRGPSGPSLTDEQVLQLCRGVVTAQISQYAASIRAKCSQGCPINNRTLIGPPGVQGLSGAPGKPGKAGKAGVKGARGVQGDRGLEGQDGELGPEVKKDLRASQGSLVRAWPDLVDHKASQVSQVTQPSPKRAWRGPGGLMASLARWAKPARSETPACPGSVRRGTAASMRQ</sequence>
<feature type="compositionally biased region" description="Gly residues" evidence="1">
    <location>
        <begin position="259"/>
        <end position="277"/>
    </location>
</feature>
<feature type="region of interest" description="Disordered" evidence="1">
    <location>
        <begin position="42"/>
        <end position="153"/>
    </location>
</feature>
<dbReference type="AlphaFoldDB" id="A0A9N7VAS8"/>
<feature type="compositionally biased region" description="Low complexity" evidence="1">
    <location>
        <begin position="423"/>
        <end position="432"/>
    </location>
</feature>
<dbReference type="Proteomes" id="UP001153269">
    <property type="component" value="Unassembled WGS sequence"/>
</dbReference>
<reference evidence="2" key="1">
    <citation type="submission" date="2020-03" db="EMBL/GenBank/DDBJ databases">
        <authorList>
            <person name="Weist P."/>
        </authorList>
    </citation>
    <scope>NUCLEOTIDE SEQUENCE</scope>
</reference>
<evidence type="ECO:0000313" key="2">
    <source>
        <dbReference type="EMBL" id="CAB1445911.1"/>
    </source>
</evidence>
<feature type="compositionally biased region" description="Pro residues" evidence="1">
    <location>
        <begin position="1"/>
        <end position="12"/>
    </location>
</feature>